<evidence type="ECO:0000259" key="1">
    <source>
        <dbReference type="PROSITE" id="PS50181"/>
    </source>
</evidence>
<dbReference type="InterPro" id="IPR036047">
    <property type="entry name" value="F-box-like_dom_sf"/>
</dbReference>
<keyword evidence="3" id="KW-1185">Reference proteome</keyword>
<dbReference type="Pfam" id="PF00646">
    <property type="entry name" value="F-box"/>
    <property type="match status" value="1"/>
</dbReference>
<feature type="domain" description="F-box" evidence="1">
    <location>
        <begin position="1"/>
        <end position="45"/>
    </location>
</feature>
<dbReference type="AlphaFoldDB" id="A0A8X7VQL6"/>
<evidence type="ECO:0000313" key="3">
    <source>
        <dbReference type="Proteomes" id="UP000886595"/>
    </source>
</evidence>
<proteinExistence type="predicted"/>
<dbReference type="InterPro" id="IPR001810">
    <property type="entry name" value="F-box_dom"/>
</dbReference>
<dbReference type="Proteomes" id="UP000886595">
    <property type="component" value="Unassembled WGS sequence"/>
</dbReference>
<dbReference type="SUPFAM" id="SSF81383">
    <property type="entry name" value="F-box domain"/>
    <property type="match status" value="1"/>
</dbReference>
<organism evidence="2 3">
    <name type="scientific">Brassica carinata</name>
    <name type="common">Ethiopian mustard</name>
    <name type="synonym">Abyssinian cabbage</name>
    <dbReference type="NCBI Taxonomy" id="52824"/>
    <lineage>
        <taxon>Eukaryota</taxon>
        <taxon>Viridiplantae</taxon>
        <taxon>Streptophyta</taxon>
        <taxon>Embryophyta</taxon>
        <taxon>Tracheophyta</taxon>
        <taxon>Spermatophyta</taxon>
        <taxon>Magnoliopsida</taxon>
        <taxon>eudicotyledons</taxon>
        <taxon>Gunneridae</taxon>
        <taxon>Pentapetalae</taxon>
        <taxon>rosids</taxon>
        <taxon>malvids</taxon>
        <taxon>Brassicales</taxon>
        <taxon>Brassicaceae</taxon>
        <taxon>Brassiceae</taxon>
        <taxon>Brassica</taxon>
    </lineage>
</organism>
<sequence>MISDLPCELETEILSRVPAKSLAKLQTTGKRWYFLFKDPKFVKKNSDKAAKMVILHKDFMVHSMNFNLQGAHQGPLMKSTRKLRYLKDLEDLKISEIYHCDGNPCTGETKSI</sequence>
<comment type="caution">
    <text evidence="2">The sequence shown here is derived from an EMBL/GenBank/DDBJ whole genome shotgun (WGS) entry which is preliminary data.</text>
</comment>
<dbReference type="OrthoDB" id="1112687at2759"/>
<dbReference type="EMBL" id="JAAMPC010000004">
    <property type="protein sequence ID" value="KAG2315377.1"/>
    <property type="molecule type" value="Genomic_DNA"/>
</dbReference>
<protein>
    <recommendedName>
        <fullName evidence="1">F-box domain-containing protein</fullName>
    </recommendedName>
</protein>
<accession>A0A8X7VQL6</accession>
<evidence type="ECO:0000313" key="2">
    <source>
        <dbReference type="EMBL" id="KAG2315377.1"/>
    </source>
</evidence>
<reference evidence="2 3" key="1">
    <citation type="submission" date="2020-02" db="EMBL/GenBank/DDBJ databases">
        <authorList>
            <person name="Ma Q."/>
            <person name="Huang Y."/>
            <person name="Song X."/>
            <person name="Pei D."/>
        </authorList>
    </citation>
    <scope>NUCLEOTIDE SEQUENCE [LARGE SCALE GENOMIC DNA]</scope>
    <source>
        <strain evidence="2">Sxm20200214</strain>
        <tissue evidence="2">Leaf</tissue>
    </source>
</reference>
<gene>
    <name evidence="2" type="ORF">Bca52824_018499</name>
</gene>
<dbReference type="Gene3D" id="1.20.1280.50">
    <property type="match status" value="1"/>
</dbReference>
<name>A0A8X7VQL6_BRACI</name>
<dbReference type="PROSITE" id="PS50181">
    <property type="entry name" value="FBOX"/>
    <property type="match status" value="1"/>
</dbReference>